<feature type="compositionally biased region" description="Pro residues" evidence="1">
    <location>
        <begin position="510"/>
        <end position="568"/>
    </location>
</feature>
<feature type="compositionally biased region" description="Polar residues" evidence="1">
    <location>
        <begin position="186"/>
        <end position="199"/>
    </location>
</feature>
<dbReference type="InterPro" id="IPR044750">
    <property type="entry name" value="C2_SRC2/BAP"/>
</dbReference>
<dbReference type="InterPro" id="IPR035892">
    <property type="entry name" value="C2_domain_sf"/>
</dbReference>
<dbReference type="AlphaFoldDB" id="A0A9Q0JLF0"/>
<dbReference type="Proteomes" id="UP001141552">
    <property type="component" value="Unassembled WGS sequence"/>
</dbReference>
<feature type="domain" description="C2" evidence="2">
    <location>
        <begin position="323"/>
        <end position="451"/>
    </location>
</feature>
<feature type="domain" description="C2" evidence="2">
    <location>
        <begin position="1"/>
        <end position="117"/>
    </location>
</feature>
<dbReference type="SMART" id="SM00239">
    <property type="entry name" value="C2"/>
    <property type="match status" value="2"/>
</dbReference>
<dbReference type="GO" id="GO:0006952">
    <property type="term" value="P:defense response"/>
    <property type="evidence" value="ECO:0007669"/>
    <property type="project" value="InterPro"/>
</dbReference>
<dbReference type="SUPFAM" id="SSF49562">
    <property type="entry name" value="C2 domain (Calcium/lipid-binding domain, CaLB)"/>
    <property type="match status" value="2"/>
</dbReference>
<dbReference type="InterPro" id="IPR000008">
    <property type="entry name" value="C2_dom"/>
</dbReference>
<organism evidence="3 4">
    <name type="scientific">Turnera subulata</name>
    <dbReference type="NCBI Taxonomy" id="218843"/>
    <lineage>
        <taxon>Eukaryota</taxon>
        <taxon>Viridiplantae</taxon>
        <taxon>Streptophyta</taxon>
        <taxon>Embryophyta</taxon>
        <taxon>Tracheophyta</taxon>
        <taxon>Spermatophyta</taxon>
        <taxon>Magnoliopsida</taxon>
        <taxon>eudicotyledons</taxon>
        <taxon>Gunneridae</taxon>
        <taxon>Pentapetalae</taxon>
        <taxon>rosids</taxon>
        <taxon>fabids</taxon>
        <taxon>Malpighiales</taxon>
        <taxon>Passifloraceae</taxon>
        <taxon>Turnera</taxon>
    </lineage>
</organism>
<feature type="region of interest" description="Disordered" evidence="1">
    <location>
        <begin position="491"/>
        <end position="579"/>
    </location>
</feature>
<dbReference type="OrthoDB" id="270970at2759"/>
<evidence type="ECO:0000259" key="2">
    <source>
        <dbReference type="PROSITE" id="PS50004"/>
    </source>
</evidence>
<dbReference type="CDD" id="cd04051">
    <property type="entry name" value="C2_SRC2_like"/>
    <property type="match status" value="2"/>
</dbReference>
<feature type="non-terminal residue" evidence="3">
    <location>
        <position position="627"/>
    </location>
</feature>
<name>A0A9Q0JLF0_9ROSI</name>
<feature type="compositionally biased region" description="Low complexity" evidence="1">
    <location>
        <begin position="569"/>
        <end position="579"/>
    </location>
</feature>
<evidence type="ECO:0000313" key="4">
    <source>
        <dbReference type="Proteomes" id="UP001141552"/>
    </source>
</evidence>
<reference evidence="3" key="1">
    <citation type="submission" date="2022-02" db="EMBL/GenBank/DDBJ databases">
        <authorList>
            <person name="Henning P.M."/>
            <person name="McCubbin A.G."/>
            <person name="Shore J.S."/>
        </authorList>
    </citation>
    <scope>NUCLEOTIDE SEQUENCE</scope>
    <source>
        <strain evidence="3">F60SS</strain>
        <tissue evidence="3">Leaves</tissue>
    </source>
</reference>
<dbReference type="PANTHER" id="PTHR32246">
    <property type="entry name" value="INGRESSION PROTEIN FIC1"/>
    <property type="match status" value="1"/>
</dbReference>
<dbReference type="PANTHER" id="PTHR32246:SF173">
    <property type="entry name" value="C2 DOMAIN-CONTAINING PROTEIN"/>
    <property type="match status" value="1"/>
</dbReference>
<dbReference type="Gene3D" id="2.60.40.150">
    <property type="entry name" value="C2 domain"/>
    <property type="match status" value="2"/>
</dbReference>
<comment type="caution">
    <text evidence="3">The sequence shown here is derived from an EMBL/GenBank/DDBJ whole genome shotgun (WGS) entry which is preliminary data.</text>
</comment>
<sequence>KMEKITLEINVISASDLKYVNFMSKMDVYVLVSLFSPDPHPEQKTRTPTNRDGGCNPTWNCHKEFTIHGANTAIDRGLILVFKLRCDRPLGDRDIGEVKVPVKELLDSVKDKESMQFVSYQVKKPSGKAQGELQFSFRFGESHTMAIPEKKAYIDHQEAQQHQHITTHPAPAPWPNPVAHLEHQEASQQQPQETCTANPTPAPGPSSVAHFGGQQAQQYQSPQPIMANHVPAPGPNFVAHGAPGPYSPQPHGYGYPPAPQYGAYPPAPSAGYGYPPAPPLGYGCQPGGYGYPPMQQPQKKRGKLGMGLGAGLIGGAIGGLLIGDMISDVAEEASFDGMEQRILEINLISAKDLKNVNLISKMDVYAVVSLFSPDSHPEQKTKTPVDRDGGSNPTWNHPIKFTIYGGDAAVHRGLSLVFKLRCDRALGDKDVGEVNVPVKELLDSVKNKESMQSVSYQVRKPSGKPKGELQFSFRFGESHSMATIPEKKAQIDFQQAQQAQPPQPVTAYPAPGPSSVPYAAPPGPYPPPPPGYGGYPPPPPQYGAYPPPPPGYGYPPPPPGYGYPPPVQPGYGYPPVQQPQKKNKFGMGLGAGLLGGALGGLLIGDMVSDAAAYDSGYDAGFGDAGGF</sequence>
<reference evidence="3" key="2">
    <citation type="journal article" date="2023" name="Plants (Basel)">
        <title>Annotation of the Turnera subulata (Passifloraceae) Draft Genome Reveals the S-Locus Evolved after the Divergence of Turneroideae from Passifloroideae in a Stepwise Manner.</title>
        <authorList>
            <person name="Henning P.M."/>
            <person name="Roalson E.H."/>
            <person name="Mir W."/>
            <person name="McCubbin A.G."/>
            <person name="Shore J.S."/>
        </authorList>
    </citation>
    <scope>NUCLEOTIDE SEQUENCE</scope>
    <source>
        <strain evidence="3">F60SS</strain>
    </source>
</reference>
<accession>A0A9Q0JLF0</accession>
<evidence type="ECO:0000313" key="3">
    <source>
        <dbReference type="EMBL" id="KAJ4847051.1"/>
    </source>
</evidence>
<dbReference type="Pfam" id="PF00168">
    <property type="entry name" value="C2"/>
    <property type="match status" value="2"/>
</dbReference>
<feature type="compositionally biased region" description="Low complexity" evidence="1">
    <location>
        <begin position="491"/>
        <end position="509"/>
    </location>
</feature>
<dbReference type="PROSITE" id="PS50004">
    <property type="entry name" value="C2"/>
    <property type="match status" value="2"/>
</dbReference>
<proteinExistence type="predicted"/>
<gene>
    <name evidence="3" type="ORF">Tsubulata_037443</name>
</gene>
<keyword evidence="4" id="KW-1185">Reference proteome</keyword>
<feature type="region of interest" description="Disordered" evidence="1">
    <location>
        <begin position="449"/>
        <end position="468"/>
    </location>
</feature>
<evidence type="ECO:0000256" key="1">
    <source>
        <dbReference type="SAM" id="MobiDB-lite"/>
    </source>
</evidence>
<dbReference type="EMBL" id="JAKUCV010001277">
    <property type="protein sequence ID" value="KAJ4847051.1"/>
    <property type="molecule type" value="Genomic_DNA"/>
</dbReference>
<protein>
    <recommendedName>
        <fullName evidence="2">C2 domain-containing protein</fullName>
    </recommendedName>
</protein>
<feature type="region of interest" description="Disordered" evidence="1">
    <location>
        <begin position="182"/>
        <end position="218"/>
    </location>
</feature>